<feature type="compositionally biased region" description="Basic and acidic residues" evidence="4">
    <location>
        <begin position="58"/>
        <end position="74"/>
    </location>
</feature>
<feature type="compositionally biased region" description="Basic and acidic residues" evidence="4">
    <location>
        <begin position="844"/>
        <end position="863"/>
    </location>
</feature>
<feature type="compositionally biased region" description="Polar residues" evidence="4">
    <location>
        <begin position="685"/>
        <end position="697"/>
    </location>
</feature>
<feature type="compositionally biased region" description="Low complexity" evidence="4">
    <location>
        <begin position="661"/>
        <end position="676"/>
    </location>
</feature>
<dbReference type="Pfam" id="PF13923">
    <property type="entry name" value="zf-C3HC4_2"/>
    <property type="match status" value="1"/>
</dbReference>
<keyword evidence="1 3" id="KW-0479">Metal-binding</keyword>
<evidence type="ECO:0000256" key="4">
    <source>
        <dbReference type="SAM" id="MobiDB-lite"/>
    </source>
</evidence>
<evidence type="ECO:0000256" key="2">
    <source>
        <dbReference type="ARBA" id="ARBA00022833"/>
    </source>
</evidence>
<dbReference type="WBParaSite" id="HPLM_0001591701-mRNA-1">
    <property type="protein sequence ID" value="HPLM_0001591701-mRNA-1"/>
    <property type="gene ID" value="HPLM_0001591701"/>
</dbReference>
<keyword evidence="1 3" id="KW-0863">Zinc-finger</keyword>
<evidence type="ECO:0000256" key="3">
    <source>
        <dbReference type="PROSITE-ProRule" id="PRU00175"/>
    </source>
</evidence>
<dbReference type="InterPro" id="IPR058745">
    <property type="entry name" value="PWI_Topors"/>
</dbReference>
<feature type="compositionally biased region" description="Basic and acidic residues" evidence="4">
    <location>
        <begin position="583"/>
        <end position="596"/>
    </location>
</feature>
<feature type="compositionally biased region" description="Low complexity" evidence="4">
    <location>
        <begin position="597"/>
        <end position="615"/>
    </location>
</feature>
<feature type="compositionally biased region" description="Basic and acidic residues" evidence="4">
    <location>
        <begin position="804"/>
        <end position="822"/>
    </location>
</feature>
<evidence type="ECO:0000259" key="5">
    <source>
        <dbReference type="PROSITE" id="PS50089"/>
    </source>
</evidence>
<feature type="compositionally biased region" description="Polar residues" evidence="4">
    <location>
        <begin position="451"/>
        <end position="460"/>
    </location>
</feature>
<dbReference type="PANTHER" id="PTHR15315">
    <property type="entry name" value="RING FINGER PROTEIN 41, 151"/>
    <property type="match status" value="1"/>
</dbReference>
<keyword evidence="2" id="KW-0862">Zinc</keyword>
<feature type="region of interest" description="Disordered" evidence="4">
    <location>
        <begin position="441"/>
        <end position="461"/>
    </location>
</feature>
<dbReference type="GO" id="GO:0008270">
    <property type="term" value="F:zinc ion binding"/>
    <property type="evidence" value="ECO:0007669"/>
    <property type="project" value="UniProtKB-KW"/>
</dbReference>
<dbReference type="PANTHER" id="PTHR15315:SF26">
    <property type="entry name" value="E3 UBIQUITIN-PROTEIN LIGASE NRDP1"/>
    <property type="match status" value="1"/>
</dbReference>
<feature type="region of interest" description="Disordered" evidence="4">
    <location>
        <begin position="1"/>
        <end position="80"/>
    </location>
</feature>
<dbReference type="InterPro" id="IPR013083">
    <property type="entry name" value="Znf_RING/FYVE/PHD"/>
</dbReference>
<feature type="compositionally biased region" description="Basic residues" evidence="4">
    <location>
        <begin position="768"/>
        <end position="797"/>
    </location>
</feature>
<feature type="compositionally biased region" description="Basic and acidic residues" evidence="4">
    <location>
        <begin position="755"/>
        <end position="764"/>
    </location>
</feature>
<feature type="compositionally biased region" description="Basic and acidic residues" evidence="4">
    <location>
        <begin position="441"/>
        <end position="450"/>
    </location>
</feature>
<dbReference type="OMA" id="DCVIVGF"/>
<dbReference type="PROSITE" id="PS50089">
    <property type="entry name" value="ZF_RING_2"/>
    <property type="match status" value="1"/>
</dbReference>
<evidence type="ECO:0000313" key="6">
    <source>
        <dbReference type="WBParaSite" id="HPLM_0001591701-mRNA-1"/>
    </source>
</evidence>
<evidence type="ECO:0000256" key="1">
    <source>
        <dbReference type="ARBA" id="ARBA00022771"/>
    </source>
</evidence>
<organism evidence="6">
    <name type="scientific">Haemonchus placei</name>
    <name type="common">Barber's pole worm</name>
    <dbReference type="NCBI Taxonomy" id="6290"/>
    <lineage>
        <taxon>Eukaryota</taxon>
        <taxon>Metazoa</taxon>
        <taxon>Ecdysozoa</taxon>
        <taxon>Nematoda</taxon>
        <taxon>Chromadorea</taxon>
        <taxon>Rhabditida</taxon>
        <taxon>Rhabditina</taxon>
        <taxon>Rhabditomorpha</taxon>
        <taxon>Strongyloidea</taxon>
        <taxon>Trichostrongylidae</taxon>
        <taxon>Haemonchus</taxon>
    </lineage>
</organism>
<sequence>LMSLKRKRAPSRPPDEASTSESRSRKAKTVAKDSIAIQLKVEENGRITPPSSSNGVSEWKDSPYDERKVKKQEPLEENMELGEGSSSDVCAICLAPKTDPTVLDNCAHSFCYKCTSRWMKHAGKCPLCMKNVQRFWHHVDLSPTKRSMVVVAELKAAAEAERLAERGQSQPPLDEQECIRLRIRRLQRRLDYVQKQMNGNARVDRSSDLSRTHVRIVNEISKLEMLKRDVTTRGDLVGNIVFRSLIYKDKLDWSSIDRNAIRVPFSPAVFNAHFEDSTERLRNFLERELQIVWRARKPNESRDEYVKARSSVVSEIIIWCSEFQINSPQFSRNLRLIGIFPGYLDRFQSELFEFASSMLSLQDFDRTSAYSSPELRQVLHRRNRRGNNSQEVVMLSDSDSDSVIVALDGGRNRDRHDGDGDDVIVLSDNNSSDIQPIRVPRESNYVRDEATSSNSETSNAGDFYTRPACRLPQFRFPRRTVPMHVVDAFGSSRDLFEHLFTPFALSHSSREQFLHALDVPHTPPGFDTTIVLSSDDENDRSPTRRSRDRPRQVSPSRPVEYSSSNSSQDTVVPNDIDWLTPMDRSHESGSSSRHDLQGLSAASSSSGSVPMQSSSNALRKPKSLFGSECTKKLPPRTSSEVKAGENKLLAALWQERLNRCATSGGPSAVSSSMSPTRDANAKQADGTTSTGPASSLENEAREEADGSTLEEDNISVPRATQGPANIPGDDVSIIDVSSSSVRAGERDAIPVAESSNDRPSERTTSHGKGGKHHKSWKSIFKRFRKKLQRERNPRKRQKAYDFLIEMKRFEEDRRREESSRGRNRERRRLTSYHSSNSSSKRSHHTDDETRRRRSRSADMSHSF</sequence>
<proteinExistence type="predicted"/>
<reference evidence="6" key="1">
    <citation type="submission" date="2016-04" db="UniProtKB">
        <authorList>
            <consortium name="WormBaseParasite"/>
        </authorList>
    </citation>
    <scope>IDENTIFICATION</scope>
</reference>
<protein>
    <submittedName>
        <fullName evidence="6">RING-type domain-containing protein</fullName>
    </submittedName>
</protein>
<dbReference type="InterPro" id="IPR001841">
    <property type="entry name" value="Znf_RING"/>
</dbReference>
<dbReference type="Gene3D" id="3.30.40.10">
    <property type="entry name" value="Zinc/RING finger domain, C3HC4 (zinc finger)"/>
    <property type="match status" value="1"/>
</dbReference>
<feature type="region of interest" description="Disordered" evidence="4">
    <location>
        <begin position="524"/>
        <end position="642"/>
    </location>
</feature>
<accession>A0A158QQU4</accession>
<feature type="compositionally biased region" description="Polar residues" evidence="4">
    <location>
        <begin position="561"/>
        <end position="571"/>
    </location>
</feature>
<dbReference type="SMART" id="SM00184">
    <property type="entry name" value="RING"/>
    <property type="match status" value="1"/>
</dbReference>
<dbReference type="Pfam" id="PF26084">
    <property type="entry name" value="PWI_Topors"/>
    <property type="match status" value="1"/>
</dbReference>
<feature type="compositionally biased region" description="Low complexity" evidence="4">
    <location>
        <begin position="729"/>
        <end position="741"/>
    </location>
</feature>
<feature type="domain" description="RING-type" evidence="5">
    <location>
        <begin position="90"/>
        <end position="128"/>
    </location>
</feature>
<feature type="region of interest" description="Disordered" evidence="4">
    <location>
        <begin position="661"/>
        <end position="863"/>
    </location>
</feature>
<dbReference type="AlphaFoldDB" id="A0A158QQU4"/>
<name>A0A158QQU4_HAEPC</name>
<dbReference type="SUPFAM" id="SSF57850">
    <property type="entry name" value="RING/U-box"/>
    <property type="match status" value="1"/>
</dbReference>
<feature type="compositionally biased region" description="Basic residues" evidence="4">
    <location>
        <begin position="1"/>
        <end position="10"/>
    </location>
</feature>